<name>S5XJM5_PARAH</name>
<feature type="compositionally biased region" description="Basic residues" evidence="1">
    <location>
        <begin position="13"/>
        <end position="23"/>
    </location>
</feature>
<evidence type="ECO:0000256" key="1">
    <source>
        <dbReference type="SAM" id="MobiDB-lite"/>
    </source>
</evidence>
<dbReference type="Proteomes" id="UP000015480">
    <property type="component" value="Chromosome"/>
</dbReference>
<dbReference type="HOGENOM" id="CLU_027402_6_3_5"/>
<dbReference type="PATRIC" id="fig|1367847.3.peg.222"/>
<feature type="domain" description="HTH-like" evidence="2">
    <location>
        <begin position="28"/>
        <end position="81"/>
    </location>
</feature>
<feature type="region of interest" description="Disordered" evidence="1">
    <location>
        <begin position="1"/>
        <end position="26"/>
    </location>
</feature>
<evidence type="ECO:0000259" key="2">
    <source>
        <dbReference type="Pfam" id="PF13276"/>
    </source>
</evidence>
<keyword evidence="4" id="KW-1185">Reference proteome</keyword>
<protein>
    <submittedName>
        <fullName evidence="3">Transposase</fullName>
    </submittedName>
</protein>
<evidence type="ECO:0000313" key="3">
    <source>
        <dbReference type="EMBL" id="AGT07389.1"/>
    </source>
</evidence>
<gene>
    <name evidence="3" type="ORF">JCM7686_0278</name>
</gene>
<evidence type="ECO:0000313" key="4">
    <source>
        <dbReference type="Proteomes" id="UP000015480"/>
    </source>
</evidence>
<dbReference type="STRING" id="1367847.JCM7686_0278"/>
<dbReference type="PANTHER" id="PTHR47515:SF1">
    <property type="entry name" value="BLR2054 PROTEIN"/>
    <property type="match status" value="1"/>
</dbReference>
<dbReference type="eggNOG" id="COG2801">
    <property type="taxonomic scope" value="Bacteria"/>
</dbReference>
<proteinExistence type="predicted"/>
<dbReference type="Pfam" id="PF13276">
    <property type="entry name" value="HTH_21"/>
    <property type="match status" value="1"/>
</dbReference>
<organism evidence="3 4">
    <name type="scientific">Paracoccus aminophilus JCM 7686</name>
    <dbReference type="NCBI Taxonomy" id="1367847"/>
    <lineage>
        <taxon>Bacteria</taxon>
        <taxon>Pseudomonadati</taxon>
        <taxon>Pseudomonadota</taxon>
        <taxon>Alphaproteobacteria</taxon>
        <taxon>Rhodobacterales</taxon>
        <taxon>Paracoccaceae</taxon>
        <taxon>Paracoccus</taxon>
    </lineage>
</organism>
<dbReference type="AlphaFoldDB" id="S5XJM5"/>
<dbReference type="PANTHER" id="PTHR47515">
    <property type="entry name" value="LOW CALCIUM RESPONSE LOCUS PROTEIN T"/>
    <property type="match status" value="1"/>
</dbReference>
<dbReference type="KEGG" id="pami:JCM7686_0278"/>
<dbReference type="InterPro" id="IPR025948">
    <property type="entry name" value="HTH-like_dom"/>
</dbReference>
<dbReference type="EMBL" id="CP006650">
    <property type="protein sequence ID" value="AGT07389.1"/>
    <property type="molecule type" value="Genomic_DNA"/>
</dbReference>
<reference evidence="3 4" key="1">
    <citation type="journal article" date="2014" name="BMC Genomics">
        <title>Architecture and functions of a multipartite genome of the methylotrophic bacterium Paracoccus aminophilus JCM 7686, containing primary and secondary chromids.</title>
        <authorList>
            <person name="Dziewit L."/>
            <person name="Czarnecki J."/>
            <person name="Wibberg D."/>
            <person name="Radlinska M."/>
            <person name="Mrozek P."/>
            <person name="Szymczak M."/>
            <person name="Schluter A."/>
            <person name="Puhler A."/>
            <person name="Bartosik D."/>
        </authorList>
    </citation>
    <scope>NUCLEOTIDE SEQUENCE [LARGE SCALE GENOMIC DNA]</scope>
    <source>
        <strain evidence="3">JCM 7686</strain>
    </source>
</reference>
<sequence>MGVSERRTCQVLRQHRSTQRKLPRGQADEDRLVADMIALARQYGRYGYRRIAALLRDAGWQVNDKRVSRLWRREGLKVPVKGNPPRFNGVQK</sequence>
<accession>S5XJM5</accession>